<dbReference type="OrthoDB" id="679194at2"/>
<name>A0A3B0BUM3_9FLAO</name>
<keyword evidence="2" id="KW-1185">Reference proteome</keyword>
<proteinExistence type="predicted"/>
<comment type="caution">
    <text evidence="1">The sequence shown here is derived from an EMBL/GenBank/DDBJ whole genome shotgun (WGS) entry which is preliminary data.</text>
</comment>
<evidence type="ECO:0000313" key="2">
    <source>
        <dbReference type="Proteomes" id="UP000276603"/>
    </source>
</evidence>
<dbReference type="AlphaFoldDB" id="A0A3B0BUM3"/>
<protein>
    <submittedName>
        <fullName evidence="1">Uncharacterized protein</fullName>
    </submittedName>
</protein>
<dbReference type="Proteomes" id="UP000276603">
    <property type="component" value="Unassembled WGS sequence"/>
</dbReference>
<dbReference type="EMBL" id="RBCJ01000007">
    <property type="protein sequence ID" value="RKN75919.1"/>
    <property type="molecule type" value="Genomic_DNA"/>
</dbReference>
<accession>A0A3B0BUM3</accession>
<evidence type="ECO:0000313" key="1">
    <source>
        <dbReference type="EMBL" id="RKN75919.1"/>
    </source>
</evidence>
<dbReference type="RefSeq" id="WP_120714401.1">
    <property type="nucleotide sequence ID" value="NZ_RBCJ01000007.1"/>
</dbReference>
<reference evidence="1 2" key="1">
    <citation type="submission" date="2018-10" db="EMBL/GenBank/DDBJ databases">
        <title>Ulvibacterium marinum gen. nov., sp. nov., a novel marine bacterium of the family Flavobacteriaceae, isolated from a culture of the green alga Ulva prolifera.</title>
        <authorList>
            <person name="Zhang Z."/>
        </authorList>
    </citation>
    <scope>NUCLEOTIDE SEQUENCE [LARGE SCALE GENOMIC DNA]</scope>
    <source>
        <strain evidence="1 2">CCMM003</strain>
    </source>
</reference>
<gene>
    <name evidence="1" type="ORF">D7Z94_24980</name>
</gene>
<organism evidence="1 2">
    <name type="scientific">Ulvibacterium marinum</name>
    <dbReference type="NCBI Taxonomy" id="2419782"/>
    <lineage>
        <taxon>Bacteria</taxon>
        <taxon>Pseudomonadati</taxon>
        <taxon>Bacteroidota</taxon>
        <taxon>Flavobacteriia</taxon>
        <taxon>Flavobacteriales</taxon>
        <taxon>Flavobacteriaceae</taxon>
        <taxon>Ulvibacterium</taxon>
    </lineage>
</organism>
<sequence>MKKIKLNGTSNSILNIGLMDIINEVELSNKVYWKILWIDGFGKVEATPMQKLENDINKSSGVFVDSSFLQKLTPPNVQLTNLLLIGGDTEEGIKSYNLENYKNGSLKAPKYIVELCDSSFWEFASSDSKLLKDIERLNGLAN</sequence>